<dbReference type="SMART" id="SM00382">
    <property type="entry name" value="AAA"/>
    <property type="match status" value="1"/>
</dbReference>
<sequence>MGTIQFDDVSLRFAGGGHPAVNRVTCQVSAGEIVVILGPSGCGKTTLLKMVNRLYEPTGGNIFLDGVNIRKLKATKLRQQIGYVIQQSGLFPHMTVANNVAVVPKLLGWGKPQIQARIDELLDLVKLPPGEFRDRYPAQLSGGQQQRVGIARALAGNPGIMLMDEPFGAIDAITRAALQDEILRLQGQLKKTILFVSHDVEEALRLADRILIMRQGEVVQFDTPFNLLTQPADEFVHTLLGADDMVRQLGLLRASSAMMALPPNYSNGHNPTLSHRDSLRDALSLILKTGAPALTVLEEGNPVGLLTLDHIRESAVVGPGPGPGSGRTNGR</sequence>
<dbReference type="InterPro" id="IPR003593">
    <property type="entry name" value="AAA+_ATPase"/>
</dbReference>
<keyword evidence="6" id="KW-0129">CBS domain</keyword>
<keyword evidence="3" id="KW-0547">Nucleotide-binding</keyword>
<feature type="domain" description="ABC transporter" evidence="7">
    <location>
        <begin position="4"/>
        <end position="240"/>
    </location>
</feature>
<dbReference type="PROSITE" id="PS51371">
    <property type="entry name" value="CBS"/>
    <property type="match status" value="1"/>
</dbReference>
<organism evidence="9 10">
    <name type="scientific">Shackletoniella antarctica</name>
    <dbReference type="NCBI Taxonomy" id="268115"/>
    <lineage>
        <taxon>Bacteria</taxon>
        <taxon>Bacillati</taxon>
        <taxon>Cyanobacteriota</taxon>
        <taxon>Cyanophyceae</taxon>
        <taxon>Oculatellales</taxon>
        <taxon>Oculatellaceae</taxon>
        <taxon>Shackletoniella</taxon>
    </lineage>
</organism>
<reference evidence="10" key="1">
    <citation type="submission" date="2018-04" db="EMBL/GenBank/DDBJ databases">
        <authorList>
            <person name="Cornet L."/>
        </authorList>
    </citation>
    <scope>NUCLEOTIDE SEQUENCE [LARGE SCALE GENOMIC DNA]</scope>
</reference>
<dbReference type="GO" id="GO:0015418">
    <property type="term" value="F:ABC-type quaternary ammonium compound transporting activity"/>
    <property type="evidence" value="ECO:0007669"/>
    <property type="project" value="UniProtKB-EC"/>
</dbReference>
<dbReference type="InterPro" id="IPR000644">
    <property type="entry name" value="CBS_dom"/>
</dbReference>
<dbReference type="InterPro" id="IPR046342">
    <property type="entry name" value="CBS_dom_sf"/>
</dbReference>
<keyword evidence="4 9" id="KW-0067">ATP-binding</keyword>
<reference evidence="9 10" key="2">
    <citation type="submission" date="2018-06" db="EMBL/GenBank/DDBJ databases">
        <title>Metagenomic assembly of (sub)arctic Cyanobacteria and their associated microbiome from non-axenic cultures.</title>
        <authorList>
            <person name="Baurain D."/>
        </authorList>
    </citation>
    <scope>NUCLEOTIDE SEQUENCE [LARGE SCALE GENOMIC DNA]</scope>
    <source>
        <strain evidence="9">ULC041bin1</strain>
    </source>
</reference>
<comment type="similarity">
    <text evidence="1">Belongs to the ABC transporter superfamily.</text>
</comment>
<dbReference type="AlphaFoldDB" id="A0A2W4VJS3"/>
<dbReference type="Proteomes" id="UP000249081">
    <property type="component" value="Unassembled WGS sequence"/>
</dbReference>
<evidence type="ECO:0000256" key="1">
    <source>
        <dbReference type="ARBA" id="ARBA00005417"/>
    </source>
</evidence>
<comment type="caution">
    <text evidence="9">The sequence shown here is derived from an EMBL/GenBank/DDBJ whole genome shotgun (WGS) entry which is preliminary data.</text>
</comment>
<dbReference type="Gene3D" id="3.40.50.300">
    <property type="entry name" value="P-loop containing nucleotide triphosphate hydrolases"/>
    <property type="match status" value="1"/>
</dbReference>
<evidence type="ECO:0000313" key="10">
    <source>
        <dbReference type="Proteomes" id="UP000249081"/>
    </source>
</evidence>
<dbReference type="GO" id="GO:0016887">
    <property type="term" value="F:ATP hydrolysis activity"/>
    <property type="evidence" value="ECO:0007669"/>
    <property type="project" value="InterPro"/>
</dbReference>
<evidence type="ECO:0000313" key="9">
    <source>
        <dbReference type="EMBL" id="PZO33063.1"/>
    </source>
</evidence>
<evidence type="ECO:0000256" key="4">
    <source>
        <dbReference type="ARBA" id="ARBA00022840"/>
    </source>
</evidence>
<gene>
    <name evidence="9" type="ORF">DCF17_22420</name>
</gene>
<keyword evidence="2" id="KW-0813">Transport</keyword>
<dbReference type="InterPro" id="IPR003439">
    <property type="entry name" value="ABC_transporter-like_ATP-bd"/>
</dbReference>
<evidence type="ECO:0000256" key="2">
    <source>
        <dbReference type="ARBA" id="ARBA00022448"/>
    </source>
</evidence>
<dbReference type="SUPFAM" id="SSF54631">
    <property type="entry name" value="CBS-domain pair"/>
    <property type="match status" value="1"/>
</dbReference>
<dbReference type="Pfam" id="PF00005">
    <property type="entry name" value="ABC_tran"/>
    <property type="match status" value="1"/>
</dbReference>
<dbReference type="EC" id="7.6.2.9" evidence="5"/>
<evidence type="ECO:0000256" key="5">
    <source>
        <dbReference type="ARBA" id="ARBA00066388"/>
    </source>
</evidence>
<dbReference type="FunFam" id="3.40.50.300:FF:000425">
    <property type="entry name" value="Probable ABC transporter, ATP-binding subunit"/>
    <property type="match status" value="1"/>
</dbReference>
<dbReference type="PANTHER" id="PTHR43117:SF4">
    <property type="entry name" value="OSMOPROTECTANT IMPORT ATP-BINDING PROTEIN OSMV"/>
    <property type="match status" value="1"/>
</dbReference>
<evidence type="ECO:0000259" key="8">
    <source>
        <dbReference type="PROSITE" id="PS51371"/>
    </source>
</evidence>
<dbReference type="PROSITE" id="PS00211">
    <property type="entry name" value="ABC_TRANSPORTER_1"/>
    <property type="match status" value="1"/>
</dbReference>
<dbReference type="PROSITE" id="PS50893">
    <property type="entry name" value="ABC_TRANSPORTER_2"/>
    <property type="match status" value="1"/>
</dbReference>
<protein>
    <recommendedName>
        <fullName evidence="5">ABC-type quaternary amine transporter</fullName>
        <ecNumber evidence="5">7.6.2.9</ecNumber>
    </recommendedName>
</protein>
<evidence type="ECO:0000259" key="7">
    <source>
        <dbReference type="PROSITE" id="PS50893"/>
    </source>
</evidence>
<evidence type="ECO:0000256" key="6">
    <source>
        <dbReference type="PROSITE-ProRule" id="PRU00703"/>
    </source>
</evidence>
<proteinExistence type="inferred from homology"/>
<dbReference type="GO" id="GO:0005524">
    <property type="term" value="F:ATP binding"/>
    <property type="evidence" value="ECO:0007669"/>
    <property type="project" value="UniProtKB-KW"/>
</dbReference>
<dbReference type="PANTHER" id="PTHR43117">
    <property type="entry name" value="OSMOPROTECTANT IMPORT ATP-BINDING PROTEIN OSMV"/>
    <property type="match status" value="1"/>
</dbReference>
<accession>A0A2W4VJS3</accession>
<dbReference type="EMBL" id="QBMN01000278">
    <property type="protein sequence ID" value="PZO33063.1"/>
    <property type="molecule type" value="Genomic_DNA"/>
</dbReference>
<dbReference type="InterPro" id="IPR027417">
    <property type="entry name" value="P-loop_NTPase"/>
</dbReference>
<name>A0A2W4VJS3_9CYAN</name>
<evidence type="ECO:0000256" key="3">
    <source>
        <dbReference type="ARBA" id="ARBA00022741"/>
    </source>
</evidence>
<dbReference type="InterPro" id="IPR017871">
    <property type="entry name" value="ABC_transporter-like_CS"/>
</dbReference>
<dbReference type="SUPFAM" id="SSF52540">
    <property type="entry name" value="P-loop containing nucleoside triphosphate hydrolases"/>
    <property type="match status" value="1"/>
</dbReference>
<feature type="domain" description="CBS" evidence="8">
    <location>
        <begin position="265"/>
        <end position="322"/>
    </location>
</feature>